<dbReference type="Proteomes" id="UP001168528">
    <property type="component" value="Unassembled WGS sequence"/>
</dbReference>
<proteinExistence type="predicted"/>
<sequence length="184" mass="20871">MTINYPHTIENCMGEKLIFLKVQQEPDGDKVLVENYIQPGRGPLMHTHWLQDEELTVVKGRIGYQIQGGVEHYAGEGESLFFKRGIAHRFWNAGEDILHCKGWIKPANTIVFFLSSIYAAQNKSGKGEPEAFDGAYLMTRYASEYDLPEIPSFVKKAIIPATYHLGKLLGKYKHFEDAPQPVRS</sequence>
<accession>A0ABT8RB15</accession>
<dbReference type="Pfam" id="PF07883">
    <property type="entry name" value="Cupin_2"/>
    <property type="match status" value="1"/>
</dbReference>
<feature type="domain" description="Cupin type-2" evidence="1">
    <location>
        <begin position="37"/>
        <end position="98"/>
    </location>
</feature>
<name>A0ABT8RB15_9BACT</name>
<dbReference type="EMBL" id="JAUKPO010000017">
    <property type="protein sequence ID" value="MDO1449296.1"/>
    <property type="molecule type" value="Genomic_DNA"/>
</dbReference>
<dbReference type="InterPro" id="IPR014710">
    <property type="entry name" value="RmlC-like_jellyroll"/>
</dbReference>
<evidence type="ECO:0000259" key="1">
    <source>
        <dbReference type="Pfam" id="PF07883"/>
    </source>
</evidence>
<dbReference type="CDD" id="cd02208">
    <property type="entry name" value="cupin_RmlC-like"/>
    <property type="match status" value="1"/>
</dbReference>
<dbReference type="RefSeq" id="WP_302040097.1">
    <property type="nucleotide sequence ID" value="NZ_JAUKPO010000017.1"/>
</dbReference>
<keyword evidence="3" id="KW-1185">Reference proteome</keyword>
<reference evidence="2" key="1">
    <citation type="submission" date="2023-07" db="EMBL/GenBank/DDBJ databases">
        <title>The genome sequence of Rhodocytophaga aerolata KACC 12507.</title>
        <authorList>
            <person name="Zhang X."/>
        </authorList>
    </citation>
    <scope>NUCLEOTIDE SEQUENCE</scope>
    <source>
        <strain evidence="2">KACC 12507</strain>
    </source>
</reference>
<gene>
    <name evidence="2" type="ORF">Q0590_23670</name>
</gene>
<evidence type="ECO:0000313" key="3">
    <source>
        <dbReference type="Proteomes" id="UP001168528"/>
    </source>
</evidence>
<protein>
    <submittedName>
        <fullName evidence="2">Cupin domain-containing protein</fullName>
    </submittedName>
</protein>
<dbReference type="SUPFAM" id="SSF51182">
    <property type="entry name" value="RmlC-like cupins"/>
    <property type="match status" value="1"/>
</dbReference>
<evidence type="ECO:0000313" key="2">
    <source>
        <dbReference type="EMBL" id="MDO1449296.1"/>
    </source>
</evidence>
<organism evidence="2 3">
    <name type="scientific">Rhodocytophaga aerolata</name>
    <dbReference type="NCBI Taxonomy" id="455078"/>
    <lineage>
        <taxon>Bacteria</taxon>
        <taxon>Pseudomonadati</taxon>
        <taxon>Bacteroidota</taxon>
        <taxon>Cytophagia</taxon>
        <taxon>Cytophagales</taxon>
        <taxon>Rhodocytophagaceae</taxon>
        <taxon>Rhodocytophaga</taxon>
    </lineage>
</organism>
<comment type="caution">
    <text evidence="2">The sequence shown here is derived from an EMBL/GenBank/DDBJ whole genome shotgun (WGS) entry which is preliminary data.</text>
</comment>
<dbReference type="InterPro" id="IPR013096">
    <property type="entry name" value="Cupin_2"/>
</dbReference>
<dbReference type="Gene3D" id="2.60.120.10">
    <property type="entry name" value="Jelly Rolls"/>
    <property type="match status" value="1"/>
</dbReference>
<dbReference type="InterPro" id="IPR011051">
    <property type="entry name" value="RmlC_Cupin_sf"/>
</dbReference>